<accession>A0A644WVU2</accession>
<sequence>MYFCETVLELRKDMDGITLEAAIPCEEQAVQWKERDRKRYYNLIEQCDFETMVQHHYDRQCMQRRDRYMVDNSSLVIAVYAGVLGGTMYTITYAMRQGLELIMLEI</sequence>
<reference evidence="2" key="1">
    <citation type="submission" date="2019-08" db="EMBL/GenBank/DDBJ databases">
        <authorList>
            <person name="Kucharzyk K."/>
            <person name="Murdoch R.W."/>
            <person name="Higgins S."/>
            <person name="Loffler F."/>
        </authorList>
    </citation>
    <scope>NUCLEOTIDE SEQUENCE</scope>
</reference>
<dbReference type="Pfam" id="PF06908">
    <property type="entry name" value="YpsA"/>
    <property type="match status" value="1"/>
</dbReference>
<keyword evidence="1" id="KW-0472">Membrane</keyword>
<organism evidence="2">
    <name type="scientific">bioreactor metagenome</name>
    <dbReference type="NCBI Taxonomy" id="1076179"/>
    <lineage>
        <taxon>unclassified sequences</taxon>
        <taxon>metagenomes</taxon>
        <taxon>ecological metagenomes</taxon>
    </lineage>
</organism>
<dbReference type="EMBL" id="VSSQ01001205">
    <property type="protein sequence ID" value="MPM06174.1"/>
    <property type="molecule type" value="Genomic_DNA"/>
</dbReference>
<dbReference type="PANTHER" id="PTHR38440">
    <property type="entry name" value="UPF0398 PROTEIN YPSA"/>
    <property type="match status" value="1"/>
</dbReference>
<dbReference type="SUPFAM" id="SSF102405">
    <property type="entry name" value="MCP/YpsA-like"/>
    <property type="match status" value="1"/>
</dbReference>
<proteinExistence type="predicted"/>
<dbReference type="PANTHER" id="PTHR38440:SF1">
    <property type="entry name" value="UPF0398 PROTEIN SPR0331"/>
    <property type="match status" value="1"/>
</dbReference>
<name>A0A644WVU2_9ZZZZ</name>
<dbReference type="AlphaFoldDB" id="A0A644WVU2"/>
<keyword evidence="1" id="KW-0812">Transmembrane</keyword>
<gene>
    <name evidence="2" type="ORF">SDC9_52470</name>
</gene>
<keyword evidence="1" id="KW-1133">Transmembrane helix</keyword>
<dbReference type="Gene3D" id="3.40.50.450">
    <property type="match status" value="1"/>
</dbReference>
<evidence type="ECO:0000313" key="2">
    <source>
        <dbReference type="EMBL" id="MPM06174.1"/>
    </source>
</evidence>
<feature type="transmembrane region" description="Helical" evidence="1">
    <location>
        <begin position="74"/>
        <end position="95"/>
    </location>
</feature>
<dbReference type="InterPro" id="IPR010697">
    <property type="entry name" value="YspA"/>
</dbReference>
<evidence type="ECO:0000256" key="1">
    <source>
        <dbReference type="SAM" id="Phobius"/>
    </source>
</evidence>
<comment type="caution">
    <text evidence="2">The sequence shown here is derived from an EMBL/GenBank/DDBJ whole genome shotgun (WGS) entry which is preliminary data.</text>
</comment>
<protein>
    <submittedName>
        <fullName evidence="2">Uncharacterized protein</fullName>
    </submittedName>
</protein>